<accession>X1T1B0</accession>
<comment type="caution">
    <text evidence="1">The sequence shown here is derived from an EMBL/GenBank/DDBJ whole genome shotgun (WGS) entry which is preliminary data.</text>
</comment>
<protein>
    <recommendedName>
        <fullName evidence="2">SusD-like N-terminal domain-containing protein</fullName>
    </recommendedName>
</protein>
<organism evidence="1">
    <name type="scientific">marine sediment metagenome</name>
    <dbReference type="NCBI Taxonomy" id="412755"/>
    <lineage>
        <taxon>unclassified sequences</taxon>
        <taxon>metagenomes</taxon>
        <taxon>ecological metagenomes</taxon>
    </lineage>
</organism>
<dbReference type="PROSITE" id="PS51257">
    <property type="entry name" value="PROKAR_LIPOPROTEIN"/>
    <property type="match status" value="1"/>
</dbReference>
<dbReference type="AlphaFoldDB" id="X1T1B0"/>
<reference evidence="1" key="1">
    <citation type="journal article" date="2014" name="Front. Microbiol.">
        <title>High frequency of phylogenetically diverse reductive dehalogenase-homologous genes in deep subseafloor sedimentary metagenomes.</title>
        <authorList>
            <person name="Kawai M."/>
            <person name="Futagami T."/>
            <person name="Toyoda A."/>
            <person name="Takaki Y."/>
            <person name="Nishi S."/>
            <person name="Hori S."/>
            <person name="Arai W."/>
            <person name="Tsubouchi T."/>
            <person name="Morono Y."/>
            <person name="Uchiyama I."/>
            <person name="Ito T."/>
            <person name="Fujiyama A."/>
            <person name="Inagaki F."/>
            <person name="Takami H."/>
        </authorList>
    </citation>
    <scope>NUCLEOTIDE SEQUENCE</scope>
    <source>
        <strain evidence="1">Expedition CK06-06</strain>
    </source>
</reference>
<evidence type="ECO:0008006" key="2">
    <source>
        <dbReference type="Google" id="ProtNLM"/>
    </source>
</evidence>
<dbReference type="InterPro" id="IPR011990">
    <property type="entry name" value="TPR-like_helical_dom_sf"/>
</dbReference>
<evidence type="ECO:0000313" key="1">
    <source>
        <dbReference type="EMBL" id="GAI85176.1"/>
    </source>
</evidence>
<proteinExistence type="predicted"/>
<dbReference type="EMBL" id="BARW01007157">
    <property type="protein sequence ID" value="GAI85176.1"/>
    <property type="molecule type" value="Genomic_DNA"/>
</dbReference>
<gene>
    <name evidence="1" type="ORF">S12H4_14957</name>
</gene>
<feature type="non-terminal residue" evidence="1">
    <location>
        <position position="175"/>
    </location>
</feature>
<dbReference type="Gene3D" id="1.25.40.390">
    <property type="match status" value="1"/>
</dbReference>
<name>X1T1B0_9ZZZZ</name>
<sequence length="175" mass="20270">MIKINKIKNIVFIGLILLSVLSCDQEDFLETTNKSNLTDVTMWASEGNADIFLNEIYHDLYTRITPDPLDDFTADNDGGWYYNSRNWRQGIVEASTTYFGVWGSICGPNDQADWSPTYNNVRECNTFIQKVNENSENFSAEWIAKRIDEVKFLRAWFYAELFYHTGGIVIHEEPL</sequence>
<dbReference type="SUPFAM" id="SSF48452">
    <property type="entry name" value="TPR-like"/>
    <property type="match status" value="1"/>
</dbReference>